<reference evidence="1" key="1">
    <citation type="submission" date="2023-07" db="EMBL/GenBank/DDBJ databases">
        <authorList>
            <person name="Xia Y."/>
        </authorList>
    </citation>
    <scope>NUCLEOTIDE SEQUENCE</scope>
    <source>
        <strain evidence="1">F</strain>
    </source>
</reference>
<dbReference type="EMBL" id="OR343188">
    <property type="protein sequence ID" value="WNL49653.1"/>
    <property type="molecule type" value="Genomic_DNA"/>
</dbReference>
<proteinExistence type="predicted"/>
<organism evidence="1">
    <name type="scientific">Marseillevirus sp</name>
    <dbReference type="NCBI Taxonomy" id="2809551"/>
    <lineage>
        <taxon>Viruses</taxon>
        <taxon>Varidnaviria</taxon>
        <taxon>Bamfordvirae</taxon>
        <taxon>Nucleocytoviricota</taxon>
        <taxon>Megaviricetes</taxon>
        <taxon>Pimascovirales</taxon>
        <taxon>Pimascovirales incertae sedis</taxon>
        <taxon>Marseilleviridae</taxon>
        <taxon>Marseillevirus</taxon>
    </lineage>
</organism>
<protein>
    <submittedName>
        <fullName evidence="1">Uncharacterized protein</fullName>
    </submittedName>
</protein>
<gene>
    <name evidence="1" type="ORF">MarFTMF_137</name>
</gene>
<name>A0AA96EP50_9VIRU</name>
<evidence type="ECO:0000313" key="1">
    <source>
        <dbReference type="EMBL" id="WNL49653.1"/>
    </source>
</evidence>
<sequence>MKLANATCLNILRECERGVGTLEIREMDAEQLAWLVVYGTGETHVYVQSVVCNLDPSRFMKGAPRRETIHLVTPDDEFIREIFAEHLVLE</sequence>
<accession>A0AA96EP50</accession>